<protein>
    <submittedName>
        <fullName evidence="1">Uncharacterized protein</fullName>
    </submittedName>
</protein>
<gene>
    <name evidence="1" type="ORF">NG792_11200</name>
</gene>
<evidence type="ECO:0000313" key="2">
    <source>
        <dbReference type="Proteomes" id="UP001525961"/>
    </source>
</evidence>
<proteinExistence type="predicted"/>
<dbReference type="EMBL" id="JAMXFA010000013">
    <property type="protein sequence ID" value="MCT7978275.1"/>
    <property type="molecule type" value="Genomic_DNA"/>
</dbReference>
<evidence type="ECO:0000313" key="1">
    <source>
        <dbReference type="EMBL" id="MCT7978275.1"/>
    </source>
</evidence>
<name>A0ABT2NA85_9CYAN</name>
<dbReference type="Proteomes" id="UP001525961">
    <property type="component" value="Unassembled WGS sequence"/>
</dbReference>
<organism evidence="1 2">
    <name type="scientific">Laspinema olomoucense D3b</name>
    <dbReference type="NCBI Taxonomy" id="2953688"/>
    <lineage>
        <taxon>Bacteria</taxon>
        <taxon>Bacillati</taxon>
        <taxon>Cyanobacteriota</taxon>
        <taxon>Cyanophyceae</taxon>
        <taxon>Oscillatoriophycideae</taxon>
        <taxon>Oscillatoriales</taxon>
        <taxon>Laspinemataceae</taxon>
        <taxon>Laspinema</taxon>
        <taxon>Laspinema olomoucense</taxon>
    </lineage>
</organism>
<sequence length="54" mass="5749">MQPGVLGIGKSAIGTPSPLGEAIDKSVILQTPKRSLINPETDRCPWLVGRSESF</sequence>
<comment type="caution">
    <text evidence="1">The sequence shown here is derived from an EMBL/GenBank/DDBJ whole genome shotgun (WGS) entry which is preliminary data.</text>
</comment>
<keyword evidence="2" id="KW-1185">Reference proteome</keyword>
<dbReference type="RefSeq" id="WP_261198284.1">
    <property type="nucleotide sequence ID" value="NZ_JAMXFA010000013.1"/>
</dbReference>
<accession>A0ABT2NA85</accession>
<reference evidence="1 2" key="1">
    <citation type="journal article" date="2022" name="Front. Microbiol.">
        <title>High genomic differentiation and limited gene flow indicate recent cryptic speciation within the genus Laspinema (cyanobacteria).</title>
        <authorList>
            <person name="Stanojkovic A."/>
            <person name="Skoupy S."/>
            <person name="Skaloud P."/>
            <person name="Dvorak P."/>
        </authorList>
    </citation>
    <scope>NUCLEOTIDE SEQUENCE [LARGE SCALE GENOMIC DNA]</scope>
    <source>
        <strain evidence="1 2">D3b</strain>
    </source>
</reference>